<proteinExistence type="predicted"/>
<dbReference type="RefSeq" id="XP_049152906.1">
    <property type="nucleotide sequence ID" value="XM_049295759.1"/>
</dbReference>
<dbReference type="EMBL" id="CP019481">
    <property type="protein sequence ID" value="UQC91307.1"/>
    <property type="molecule type" value="Genomic_DNA"/>
</dbReference>
<accession>A0A9Q8TAK5</accession>
<dbReference type="KEGG" id="clup:CLUP02_16841"/>
<evidence type="ECO:0000313" key="3">
    <source>
        <dbReference type="Proteomes" id="UP000830671"/>
    </source>
</evidence>
<dbReference type="Proteomes" id="UP000830671">
    <property type="component" value="Chromosome 9"/>
</dbReference>
<gene>
    <name evidence="2" type="ORF">CLUP02_16841</name>
</gene>
<keyword evidence="3" id="KW-1185">Reference proteome</keyword>
<feature type="region of interest" description="Disordered" evidence="1">
    <location>
        <begin position="153"/>
        <end position="225"/>
    </location>
</feature>
<reference evidence="2" key="1">
    <citation type="journal article" date="2021" name="Mol. Plant Microbe Interact.">
        <title>Complete Genome Sequence of the Plant-Pathogenic Fungus Colletotrichum lupini.</title>
        <authorList>
            <person name="Baroncelli R."/>
            <person name="Pensec F."/>
            <person name="Da Lio D."/>
            <person name="Boufleur T."/>
            <person name="Vicente I."/>
            <person name="Sarrocco S."/>
            <person name="Picot A."/>
            <person name="Baraldi E."/>
            <person name="Sukno S."/>
            <person name="Thon M."/>
            <person name="Le Floch G."/>
        </authorList>
    </citation>
    <scope>NUCLEOTIDE SEQUENCE</scope>
    <source>
        <strain evidence="2">IMI 504893</strain>
    </source>
</reference>
<name>A0A9Q8TAK5_9PEZI</name>
<organism evidence="2 3">
    <name type="scientific">Colletotrichum lupini</name>
    <dbReference type="NCBI Taxonomy" id="145971"/>
    <lineage>
        <taxon>Eukaryota</taxon>
        <taxon>Fungi</taxon>
        <taxon>Dikarya</taxon>
        <taxon>Ascomycota</taxon>
        <taxon>Pezizomycotina</taxon>
        <taxon>Sordariomycetes</taxon>
        <taxon>Hypocreomycetidae</taxon>
        <taxon>Glomerellales</taxon>
        <taxon>Glomerellaceae</taxon>
        <taxon>Colletotrichum</taxon>
        <taxon>Colletotrichum acutatum species complex</taxon>
    </lineage>
</organism>
<dbReference type="AlphaFoldDB" id="A0A9Q8TAK5"/>
<sequence length="316" mass="35876">MPLTENLKILQRICSLKGDVMMSIFKIAAIISPSGQRQFIVRDRLAAQHEDIGMARMVYFQCLANHKSEVRMMKDPIHAPKTLNKIMRARRPRERSIELISMLPLKQSASVYFTQATYTQYLKLTRLNQHKYCTAPENKATKRNISAFEARRSLQLSTSPSHPPKNTATPTPKRRRQSAPDDHRERPKSHPRPHISASFAPEGHLKRRTSPDSPMSTCRSPYDCKQNPIQLPGGSTPEALPDIVQPTPTSQLPHSVPRSLGFLSARISVPLPQRSAPDDHNILPTVVPPLLIMELWTFWRCVSLFFYSSILAIFET</sequence>
<evidence type="ECO:0000256" key="1">
    <source>
        <dbReference type="SAM" id="MobiDB-lite"/>
    </source>
</evidence>
<evidence type="ECO:0000313" key="2">
    <source>
        <dbReference type="EMBL" id="UQC91307.1"/>
    </source>
</evidence>
<protein>
    <submittedName>
        <fullName evidence="2">Uncharacterized protein</fullName>
    </submittedName>
</protein>
<dbReference type="GeneID" id="73350769"/>
<feature type="compositionally biased region" description="Polar residues" evidence="1">
    <location>
        <begin position="154"/>
        <end position="170"/>
    </location>
</feature>